<accession>A0ABY5GT70</accession>
<dbReference type="PIRSF" id="PIRSF006443">
    <property type="entry name" value="MoaB"/>
    <property type="match status" value="1"/>
</dbReference>
<dbReference type="InterPro" id="IPR001453">
    <property type="entry name" value="MoaB/Mog_dom"/>
</dbReference>
<keyword evidence="5" id="KW-1185">Reference proteome</keyword>
<dbReference type="Pfam" id="PF00994">
    <property type="entry name" value="MoCF_biosynth"/>
    <property type="match status" value="1"/>
</dbReference>
<dbReference type="InterPro" id="IPR012245">
    <property type="entry name" value="MoaB"/>
</dbReference>
<gene>
    <name evidence="4" type="primary">moaB</name>
    <name evidence="4" type="ORF">KDX31_16185</name>
</gene>
<dbReference type="PANTHER" id="PTHR43232:SF2">
    <property type="entry name" value="MOLYBDENUM COFACTOR BIOSYNTHESIS PROTEIN B"/>
    <property type="match status" value="1"/>
</dbReference>
<dbReference type="SMART" id="SM00852">
    <property type="entry name" value="MoCF_biosynth"/>
    <property type="match status" value="1"/>
</dbReference>
<keyword evidence="2" id="KW-0501">Molybdenum cofactor biosynthesis</keyword>
<reference evidence="4" key="1">
    <citation type="submission" date="2021-04" db="EMBL/GenBank/DDBJ databases">
        <title>Oceanospirillales bacteria with DddD are important DMSP degraders in coastal seawater.</title>
        <authorList>
            <person name="Liu J."/>
        </authorList>
    </citation>
    <scope>NUCLEOTIDE SEQUENCE</scope>
    <source>
        <strain evidence="4">GY6</strain>
    </source>
</reference>
<dbReference type="InterPro" id="IPR036425">
    <property type="entry name" value="MoaB/Mog-like_dom_sf"/>
</dbReference>
<dbReference type="Proteomes" id="UP001059950">
    <property type="component" value="Chromosome"/>
</dbReference>
<dbReference type="SUPFAM" id="SSF53218">
    <property type="entry name" value="Molybdenum cofactor biosynthesis proteins"/>
    <property type="match status" value="1"/>
</dbReference>
<evidence type="ECO:0000259" key="3">
    <source>
        <dbReference type="SMART" id="SM00852"/>
    </source>
</evidence>
<comment type="pathway">
    <text evidence="2">Cofactor biosynthesis; molybdopterin biosynthesis.</text>
</comment>
<proteinExistence type="inferred from homology"/>
<evidence type="ECO:0000313" key="4">
    <source>
        <dbReference type="EMBL" id="UTW02857.1"/>
    </source>
</evidence>
<dbReference type="CDD" id="cd00886">
    <property type="entry name" value="MogA_MoaB"/>
    <property type="match status" value="1"/>
</dbReference>
<protein>
    <recommendedName>
        <fullName evidence="1 2">Molybdenum cofactor biosynthesis protein B</fullName>
    </recommendedName>
</protein>
<evidence type="ECO:0000313" key="5">
    <source>
        <dbReference type="Proteomes" id="UP001059950"/>
    </source>
</evidence>
<feature type="domain" description="MoaB/Mog" evidence="3">
    <location>
        <begin position="16"/>
        <end position="160"/>
    </location>
</feature>
<evidence type="ECO:0000256" key="2">
    <source>
        <dbReference type="PIRNR" id="PIRNR006443"/>
    </source>
</evidence>
<comment type="function">
    <text evidence="2">May be involved in the biosynthesis of molybdopterin.</text>
</comment>
<evidence type="ECO:0000256" key="1">
    <source>
        <dbReference type="ARBA" id="ARBA00015262"/>
    </source>
</evidence>
<name>A0ABY5GT70_9GAMM</name>
<dbReference type="EMBL" id="CP073344">
    <property type="protein sequence ID" value="UTW02857.1"/>
    <property type="molecule type" value="Genomic_DNA"/>
</dbReference>
<dbReference type="NCBIfam" id="TIGR02667">
    <property type="entry name" value="moaB_proteo"/>
    <property type="match status" value="1"/>
</dbReference>
<dbReference type="PANTHER" id="PTHR43232">
    <property type="entry name" value="MOLYBDENUM COFACTOR BIOSYNTHESIS PROTEIN B"/>
    <property type="match status" value="1"/>
</dbReference>
<comment type="similarity">
    <text evidence="2">Belongs to the MoaB/Mog family.</text>
</comment>
<sequence>MGHAKKDAQFQPLNIALLTVSDTRTLATDGSGDTLQTCLQGSGHLLADRQIRPDDIYQLRAVVSDWIARDNVQVVLVTGGTGFTVRDNTPEALLPLFDKTIEGYGELFRQLSHAEIGTSTIQSRAIAGVANRTVIFAMPGSPGACRTAWEKVICEQLDARHRPCNFVEMVLPDVSSACGPRS</sequence>
<dbReference type="NCBIfam" id="TIGR00177">
    <property type="entry name" value="molyb_syn"/>
    <property type="match status" value="1"/>
</dbReference>
<organism evidence="4 5">
    <name type="scientific">Amphritea atlantica</name>
    <dbReference type="NCBI Taxonomy" id="355243"/>
    <lineage>
        <taxon>Bacteria</taxon>
        <taxon>Pseudomonadati</taxon>
        <taxon>Pseudomonadota</taxon>
        <taxon>Gammaproteobacteria</taxon>
        <taxon>Oceanospirillales</taxon>
        <taxon>Oceanospirillaceae</taxon>
        <taxon>Amphritea</taxon>
    </lineage>
</organism>
<dbReference type="InterPro" id="IPR013484">
    <property type="entry name" value="MoaB_proteobac"/>
</dbReference>
<dbReference type="Gene3D" id="3.40.980.10">
    <property type="entry name" value="MoaB/Mog-like domain"/>
    <property type="match status" value="1"/>
</dbReference>